<dbReference type="EMBL" id="CAKMRJ010001112">
    <property type="protein sequence ID" value="CAH1421755.1"/>
    <property type="molecule type" value="Genomic_DNA"/>
</dbReference>
<organism evidence="2 3">
    <name type="scientific">Lactuca virosa</name>
    <dbReference type="NCBI Taxonomy" id="75947"/>
    <lineage>
        <taxon>Eukaryota</taxon>
        <taxon>Viridiplantae</taxon>
        <taxon>Streptophyta</taxon>
        <taxon>Embryophyta</taxon>
        <taxon>Tracheophyta</taxon>
        <taxon>Spermatophyta</taxon>
        <taxon>Magnoliopsida</taxon>
        <taxon>eudicotyledons</taxon>
        <taxon>Gunneridae</taxon>
        <taxon>Pentapetalae</taxon>
        <taxon>asterids</taxon>
        <taxon>campanulids</taxon>
        <taxon>Asterales</taxon>
        <taxon>Asteraceae</taxon>
        <taxon>Cichorioideae</taxon>
        <taxon>Cichorieae</taxon>
        <taxon>Lactucinae</taxon>
        <taxon>Lactuca</taxon>
    </lineage>
</organism>
<dbReference type="SUPFAM" id="SSF57997">
    <property type="entry name" value="Tropomyosin"/>
    <property type="match status" value="1"/>
</dbReference>
<keyword evidence="1" id="KW-0175">Coiled coil</keyword>
<evidence type="ECO:0000313" key="2">
    <source>
        <dbReference type="EMBL" id="CAH1421755.1"/>
    </source>
</evidence>
<sequence length="102" mass="12102">MQGQSVKTKGEIARMYQRQDQYQILQDNLHQRMDYHHSNWTNFDSRVTSMETQNQIALSVAHGVEDRHAILEEKHETLEEKHAILQEKYDDMSHTVAKFLSF</sequence>
<feature type="coiled-coil region" evidence="1">
    <location>
        <begin position="61"/>
        <end position="95"/>
    </location>
</feature>
<dbReference type="Proteomes" id="UP001157418">
    <property type="component" value="Unassembled WGS sequence"/>
</dbReference>
<gene>
    <name evidence="2" type="ORF">LVIROSA_LOCUS9136</name>
</gene>
<reference evidence="2 3" key="1">
    <citation type="submission" date="2022-01" db="EMBL/GenBank/DDBJ databases">
        <authorList>
            <person name="Xiong W."/>
            <person name="Schranz E."/>
        </authorList>
    </citation>
    <scope>NUCLEOTIDE SEQUENCE [LARGE SCALE GENOMIC DNA]</scope>
</reference>
<comment type="caution">
    <text evidence="2">The sequence shown here is derived from an EMBL/GenBank/DDBJ whole genome shotgun (WGS) entry which is preliminary data.</text>
</comment>
<name>A0AAU9MIK6_9ASTR</name>
<accession>A0AAU9MIK6</accession>
<protein>
    <submittedName>
        <fullName evidence="2">Uncharacterized protein</fullName>
    </submittedName>
</protein>
<keyword evidence="3" id="KW-1185">Reference proteome</keyword>
<evidence type="ECO:0000256" key="1">
    <source>
        <dbReference type="SAM" id="Coils"/>
    </source>
</evidence>
<evidence type="ECO:0000313" key="3">
    <source>
        <dbReference type="Proteomes" id="UP001157418"/>
    </source>
</evidence>
<dbReference type="AlphaFoldDB" id="A0AAU9MIK6"/>
<proteinExistence type="predicted"/>